<evidence type="ECO:0000313" key="4">
    <source>
        <dbReference type="Proteomes" id="UP000230069"/>
    </source>
</evidence>
<evidence type="ECO:0000256" key="1">
    <source>
        <dbReference type="ARBA" id="ARBA00007039"/>
    </source>
</evidence>
<name>A0A2G5DKV4_AQUCA</name>
<accession>A0A2G5DKV4</accession>
<gene>
    <name evidence="3" type="ORF">AQUCO_01700039v1</name>
</gene>
<dbReference type="GO" id="GO:0009368">
    <property type="term" value="C:endopeptidase Clp complex"/>
    <property type="evidence" value="ECO:0007669"/>
    <property type="project" value="TreeGrafter"/>
</dbReference>
<organism evidence="3 4">
    <name type="scientific">Aquilegia coerulea</name>
    <name type="common">Rocky mountain columbine</name>
    <dbReference type="NCBI Taxonomy" id="218851"/>
    <lineage>
        <taxon>Eukaryota</taxon>
        <taxon>Viridiplantae</taxon>
        <taxon>Streptophyta</taxon>
        <taxon>Embryophyta</taxon>
        <taxon>Tracheophyta</taxon>
        <taxon>Spermatophyta</taxon>
        <taxon>Magnoliopsida</taxon>
        <taxon>Ranunculales</taxon>
        <taxon>Ranunculaceae</taxon>
        <taxon>Thalictroideae</taxon>
        <taxon>Aquilegia</taxon>
    </lineage>
</organism>
<dbReference type="PANTHER" id="PTHR10381">
    <property type="entry name" value="ATP-DEPENDENT CLP PROTEASE PROTEOLYTIC SUBUNIT"/>
    <property type="match status" value="1"/>
</dbReference>
<dbReference type="GO" id="GO:0009536">
    <property type="term" value="C:plastid"/>
    <property type="evidence" value="ECO:0007669"/>
    <property type="project" value="UniProtKB-ARBA"/>
</dbReference>
<dbReference type="InterPro" id="IPR023562">
    <property type="entry name" value="ClpP/TepA"/>
</dbReference>
<keyword evidence="4" id="KW-1185">Reference proteome</keyword>
<dbReference type="GO" id="GO:0004252">
    <property type="term" value="F:serine-type endopeptidase activity"/>
    <property type="evidence" value="ECO:0007669"/>
    <property type="project" value="InterPro"/>
</dbReference>
<dbReference type="STRING" id="218851.A0A2G5DKV4"/>
<evidence type="ECO:0000256" key="2">
    <source>
        <dbReference type="RuleBase" id="RU003567"/>
    </source>
</evidence>
<protein>
    <recommendedName>
        <fullName evidence="2">ATP-dependent Clp protease proteolytic subunit</fullName>
    </recommendedName>
</protein>
<dbReference type="FunCoup" id="A0A2G5DKV4">
    <property type="interactions" value="2374"/>
</dbReference>
<dbReference type="GO" id="GO:0051117">
    <property type="term" value="F:ATPase binding"/>
    <property type="evidence" value="ECO:0007669"/>
    <property type="project" value="TreeGrafter"/>
</dbReference>
<dbReference type="OrthoDB" id="2017408at2759"/>
<dbReference type="Pfam" id="PF00574">
    <property type="entry name" value="CLP_protease"/>
    <property type="match status" value="1"/>
</dbReference>
<dbReference type="SUPFAM" id="SSF52096">
    <property type="entry name" value="ClpP/crotonase"/>
    <property type="match status" value="1"/>
</dbReference>
<evidence type="ECO:0000313" key="3">
    <source>
        <dbReference type="EMBL" id="PIA44144.1"/>
    </source>
</evidence>
<dbReference type="PANTHER" id="PTHR10381:SF55">
    <property type="entry name" value="ATP-DEPENDENT CLP PROTEASE PROTEOLYTIC SUBUNIT-RELATED PROTEIN 1, CHLOROPLASTIC"/>
    <property type="match status" value="1"/>
</dbReference>
<dbReference type="GO" id="GO:0004176">
    <property type="term" value="F:ATP-dependent peptidase activity"/>
    <property type="evidence" value="ECO:0007669"/>
    <property type="project" value="InterPro"/>
</dbReference>
<dbReference type="Gene3D" id="3.90.226.10">
    <property type="entry name" value="2-enoyl-CoA Hydratase, Chain A, domain 1"/>
    <property type="match status" value="1"/>
</dbReference>
<dbReference type="InParanoid" id="A0A2G5DKV4"/>
<dbReference type="PRINTS" id="PR00127">
    <property type="entry name" value="CLPPROTEASEP"/>
</dbReference>
<dbReference type="EMBL" id="KZ305034">
    <property type="protein sequence ID" value="PIA44144.1"/>
    <property type="molecule type" value="Genomic_DNA"/>
</dbReference>
<reference evidence="3 4" key="1">
    <citation type="submission" date="2017-09" db="EMBL/GenBank/DDBJ databases">
        <title>WGS assembly of Aquilegia coerulea Goldsmith.</title>
        <authorList>
            <person name="Hodges S."/>
            <person name="Kramer E."/>
            <person name="Nordborg M."/>
            <person name="Tomkins J."/>
            <person name="Borevitz J."/>
            <person name="Derieg N."/>
            <person name="Yan J."/>
            <person name="Mihaltcheva S."/>
            <person name="Hayes R.D."/>
            <person name="Rokhsar D."/>
        </authorList>
    </citation>
    <scope>NUCLEOTIDE SEQUENCE [LARGE SCALE GENOMIC DNA]</scope>
    <source>
        <strain evidence="4">cv. Goldsmith</strain>
    </source>
</reference>
<proteinExistence type="inferred from homology"/>
<dbReference type="GO" id="GO:0006515">
    <property type="term" value="P:protein quality control for misfolded or incompletely synthesized proteins"/>
    <property type="evidence" value="ECO:0007669"/>
    <property type="project" value="TreeGrafter"/>
</dbReference>
<dbReference type="Proteomes" id="UP000230069">
    <property type="component" value="Unassembled WGS sequence"/>
</dbReference>
<comment type="similarity">
    <text evidence="1 2">Belongs to the peptidase S14 family.</text>
</comment>
<dbReference type="InterPro" id="IPR029045">
    <property type="entry name" value="ClpP/crotonase-like_dom_sf"/>
</dbReference>
<dbReference type="InterPro" id="IPR001907">
    <property type="entry name" value="ClpP"/>
</dbReference>
<sequence>MYVLPLKLRDETRVVIELQRERERESEKEEIMATSLISSVITTTSSSIYQNGFPKTSFVTSDTRKLFSNRSNSSKVHMVRRFKSPSASIDKIPKQFREVHLKEGLMENYKNVPKYLYGLSPSQMDMFSTEDSPINRQSSKVTEETFSAAWNYSEHEGRSSLSGMEDAGATRCSMSARMYGGGGRDYERREGPPPDLPSILLDNRIVYLGMPIVPAVSELIIAQLIYLSWVDPDEPIYFYITSSGTLDENGEIVGSETDAFAIASYMALTKAKYYTINMGMAYGQAALLLSLGHKGKRGVTEYSFTKIHLPRVHRSSGATTDMWIKAKDLDLDSNNYIKLLAKGIGKPIEEIYEDVEGGKHFTAETAIEYGIADLVADYSYMGGLDDDDDDDLVFL</sequence>
<dbReference type="AlphaFoldDB" id="A0A2G5DKV4"/>
<dbReference type="CDD" id="cd07017">
    <property type="entry name" value="S14_ClpP_2"/>
    <property type="match status" value="1"/>
</dbReference>